<dbReference type="SUPFAM" id="SSF50978">
    <property type="entry name" value="WD40 repeat-like"/>
    <property type="match status" value="1"/>
</dbReference>
<dbReference type="GO" id="GO:0003714">
    <property type="term" value="F:transcription corepressor activity"/>
    <property type="evidence" value="ECO:0007669"/>
    <property type="project" value="InterPro"/>
</dbReference>
<accession>A0AAN9M8R4</accession>
<proteinExistence type="predicted"/>
<dbReference type="AlphaFoldDB" id="A0AAN9M8R4"/>
<name>A0AAN9M8R4_PHACN</name>
<dbReference type="Gene3D" id="2.130.10.10">
    <property type="entry name" value="YVTN repeat-like/Quinoprotein amine dehydrogenase"/>
    <property type="match status" value="1"/>
</dbReference>
<protein>
    <submittedName>
        <fullName evidence="1">Uncharacterized protein</fullName>
    </submittedName>
</protein>
<dbReference type="InterPro" id="IPR044716">
    <property type="entry name" value="LEUNIG-like"/>
</dbReference>
<dbReference type="InterPro" id="IPR036322">
    <property type="entry name" value="WD40_repeat_dom_sf"/>
</dbReference>
<dbReference type="PANTHER" id="PTHR44376">
    <property type="entry name" value="TRANSCRIPTIONAL REGULATOR OF FILAMENTOUS GROWTH FLO8"/>
    <property type="match status" value="1"/>
</dbReference>
<evidence type="ECO:0000313" key="2">
    <source>
        <dbReference type="Proteomes" id="UP001374584"/>
    </source>
</evidence>
<evidence type="ECO:0000313" key="1">
    <source>
        <dbReference type="EMBL" id="KAK7347288.1"/>
    </source>
</evidence>
<dbReference type="InterPro" id="IPR015943">
    <property type="entry name" value="WD40/YVTN_repeat-like_dom_sf"/>
</dbReference>
<comment type="caution">
    <text evidence="1">The sequence shown here is derived from an EMBL/GenBank/DDBJ whole genome shotgun (WGS) entry which is preliminary data.</text>
</comment>
<sequence>MSLDFHPKKKELFCFCDGENEIRYWNINSPNCSHVTKGGNTQVRFQPRLGQFLAAPSDKGVSIFDVEADKNLLPAVLRVMEHEREQKHDNPCT</sequence>
<dbReference type="EMBL" id="JAYMYR010000008">
    <property type="protein sequence ID" value="KAK7347288.1"/>
    <property type="molecule type" value="Genomic_DNA"/>
</dbReference>
<reference evidence="1 2" key="1">
    <citation type="submission" date="2024-01" db="EMBL/GenBank/DDBJ databases">
        <title>The genomes of 5 underutilized Papilionoideae crops provide insights into root nodulation and disease resistanc.</title>
        <authorList>
            <person name="Jiang F."/>
        </authorList>
    </citation>
    <scope>NUCLEOTIDE SEQUENCE [LARGE SCALE GENOMIC DNA]</scope>
    <source>
        <strain evidence="1">JINMINGXINNONG_FW02</strain>
        <tissue evidence="1">Leaves</tissue>
    </source>
</reference>
<dbReference type="PANTHER" id="PTHR44376:SF22">
    <property type="entry name" value="TRANSCRIPTIONAL COREPRESSOR LEUNIG_HOMOLOG"/>
    <property type="match status" value="1"/>
</dbReference>
<dbReference type="Proteomes" id="UP001374584">
    <property type="component" value="Unassembled WGS sequence"/>
</dbReference>
<keyword evidence="2" id="KW-1185">Reference proteome</keyword>
<gene>
    <name evidence="1" type="ORF">VNO80_21816</name>
</gene>
<organism evidence="1 2">
    <name type="scientific">Phaseolus coccineus</name>
    <name type="common">Scarlet runner bean</name>
    <name type="synonym">Phaseolus multiflorus</name>
    <dbReference type="NCBI Taxonomy" id="3886"/>
    <lineage>
        <taxon>Eukaryota</taxon>
        <taxon>Viridiplantae</taxon>
        <taxon>Streptophyta</taxon>
        <taxon>Embryophyta</taxon>
        <taxon>Tracheophyta</taxon>
        <taxon>Spermatophyta</taxon>
        <taxon>Magnoliopsida</taxon>
        <taxon>eudicotyledons</taxon>
        <taxon>Gunneridae</taxon>
        <taxon>Pentapetalae</taxon>
        <taxon>rosids</taxon>
        <taxon>fabids</taxon>
        <taxon>Fabales</taxon>
        <taxon>Fabaceae</taxon>
        <taxon>Papilionoideae</taxon>
        <taxon>50 kb inversion clade</taxon>
        <taxon>NPAAA clade</taxon>
        <taxon>indigoferoid/millettioid clade</taxon>
        <taxon>Phaseoleae</taxon>
        <taxon>Phaseolus</taxon>
    </lineage>
</organism>